<evidence type="ECO:0000313" key="1">
    <source>
        <dbReference type="EMBL" id="SLM62762.1"/>
    </source>
</evidence>
<evidence type="ECO:0000313" key="2">
    <source>
        <dbReference type="Proteomes" id="UP000294820"/>
    </source>
</evidence>
<gene>
    <name evidence="1" type="ORF">DAQ1742_01825</name>
</gene>
<protein>
    <submittedName>
        <fullName evidence="1">Uncharacterized protein</fullName>
    </submittedName>
</protein>
<keyword evidence="2" id="KW-1185">Reference proteome</keyword>
<accession>A0A375A9I0</accession>
<dbReference type="AlphaFoldDB" id="A0A375A9I0"/>
<dbReference type="SUPFAM" id="SSF81301">
    <property type="entry name" value="Nucleotidyltransferase"/>
    <property type="match status" value="1"/>
</dbReference>
<dbReference type="Proteomes" id="UP000294820">
    <property type="component" value="Chromosome 1"/>
</dbReference>
<dbReference type="EMBL" id="LT615367">
    <property type="protein sequence ID" value="SLM62762.1"/>
    <property type="molecule type" value="Genomic_DNA"/>
</dbReference>
<proteinExistence type="predicted"/>
<dbReference type="Pfam" id="PF04229">
    <property type="entry name" value="GrpB"/>
    <property type="match status" value="1"/>
</dbReference>
<dbReference type="InterPro" id="IPR043519">
    <property type="entry name" value="NT_sf"/>
</dbReference>
<dbReference type="Gene3D" id="3.30.460.10">
    <property type="entry name" value="Beta Polymerase, domain 2"/>
    <property type="match status" value="1"/>
</dbReference>
<sequence>MHVAFRDYLIKNKKAAEQYAEIKYAAVREGENDTHRYSALKTDFIKHHLRLALMDVE</sequence>
<organism evidence="1 2">
    <name type="scientific">Dickeya aquatica</name>
    <dbReference type="NCBI Taxonomy" id="1401087"/>
    <lineage>
        <taxon>Bacteria</taxon>
        <taxon>Pseudomonadati</taxon>
        <taxon>Pseudomonadota</taxon>
        <taxon>Gammaproteobacteria</taxon>
        <taxon>Enterobacterales</taxon>
        <taxon>Pectobacteriaceae</taxon>
        <taxon>Dickeya</taxon>
    </lineage>
</organism>
<name>A0A375A9I0_9GAMM</name>
<dbReference type="KEGG" id="daq:DAQ1742_01825"/>
<reference evidence="1 2" key="1">
    <citation type="submission" date="2016-09" db="EMBL/GenBank/DDBJ databases">
        <authorList>
            <person name="Reverchon S."/>
            <person name="Nasser W."/>
            <person name="Leonard S."/>
            <person name="Brochier C."/>
            <person name="Duprey A."/>
        </authorList>
    </citation>
    <scope>NUCLEOTIDE SEQUENCE [LARGE SCALE GENOMIC DNA]</scope>
    <source>
        <strain evidence="1 2">174/2</strain>
    </source>
</reference>
<dbReference type="InterPro" id="IPR007344">
    <property type="entry name" value="GrpB/CoaE"/>
</dbReference>